<accession>A0A9P0ZAS5</accession>
<dbReference type="Proteomes" id="UP001152484">
    <property type="component" value="Unassembled WGS sequence"/>
</dbReference>
<dbReference type="GO" id="GO:0003723">
    <property type="term" value="F:RNA binding"/>
    <property type="evidence" value="ECO:0007669"/>
    <property type="project" value="InterPro"/>
</dbReference>
<dbReference type="SUPFAM" id="SSF54791">
    <property type="entry name" value="Eukaryotic type KH-domain (KH-domain type I)"/>
    <property type="match status" value="1"/>
</dbReference>
<comment type="caution">
    <text evidence="2">The sequence shown here is derived from an EMBL/GenBank/DDBJ whole genome shotgun (WGS) entry which is preliminary data.</text>
</comment>
<dbReference type="PANTHER" id="PTHR15744:SF0">
    <property type="entry name" value="KH HOMOLOGY DOMAIN-CONTAINING PROTEIN 4"/>
    <property type="match status" value="1"/>
</dbReference>
<evidence type="ECO:0000259" key="1">
    <source>
        <dbReference type="Pfam" id="PF23469"/>
    </source>
</evidence>
<dbReference type="InterPro" id="IPR036612">
    <property type="entry name" value="KH_dom_type_1_sf"/>
</dbReference>
<organism evidence="2 3">
    <name type="scientific">Cuscuta europaea</name>
    <name type="common">European dodder</name>
    <dbReference type="NCBI Taxonomy" id="41803"/>
    <lineage>
        <taxon>Eukaryota</taxon>
        <taxon>Viridiplantae</taxon>
        <taxon>Streptophyta</taxon>
        <taxon>Embryophyta</taxon>
        <taxon>Tracheophyta</taxon>
        <taxon>Spermatophyta</taxon>
        <taxon>Magnoliopsida</taxon>
        <taxon>eudicotyledons</taxon>
        <taxon>Gunneridae</taxon>
        <taxon>Pentapetalae</taxon>
        <taxon>asterids</taxon>
        <taxon>lamiids</taxon>
        <taxon>Solanales</taxon>
        <taxon>Convolvulaceae</taxon>
        <taxon>Cuscuteae</taxon>
        <taxon>Cuscuta</taxon>
        <taxon>Cuscuta subgen. Cuscuta</taxon>
    </lineage>
</organism>
<sequence length="104" mass="11621">MPEHYEAELEINDFPQNACGKVTHKETLDPISEWTGAAITTRGYYIPPEKVPGPGDRKLYLFIEGPTEQSVKRAKTELKRVLEDINMQVTSLAGSAQLGRYSVV</sequence>
<gene>
    <name evidence="2" type="ORF">CEURO_LOCUS13277</name>
</gene>
<reference evidence="2" key="1">
    <citation type="submission" date="2022-07" db="EMBL/GenBank/DDBJ databases">
        <authorList>
            <person name="Macas J."/>
            <person name="Novak P."/>
            <person name="Neumann P."/>
        </authorList>
    </citation>
    <scope>NUCLEOTIDE SEQUENCE</scope>
</reference>
<dbReference type="InterPro" id="IPR056149">
    <property type="entry name" value="PRP5/DDX46/KHDC4_KH"/>
</dbReference>
<keyword evidence="3" id="KW-1185">Reference proteome</keyword>
<feature type="domain" description="ATP-dependent RNA helicase PRP5/DDX46/KHDC4 KH" evidence="1">
    <location>
        <begin position="6"/>
        <end position="84"/>
    </location>
</feature>
<proteinExistence type="predicted"/>
<dbReference type="InterPro" id="IPR031121">
    <property type="entry name" value="RIK/BLOM7"/>
</dbReference>
<dbReference type="Pfam" id="PF23469">
    <property type="entry name" value="KH_12"/>
    <property type="match status" value="1"/>
</dbReference>
<dbReference type="EMBL" id="CAMAPE010000035">
    <property type="protein sequence ID" value="CAH9096135.1"/>
    <property type="molecule type" value="Genomic_DNA"/>
</dbReference>
<name>A0A9P0ZAS5_CUSEU</name>
<evidence type="ECO:0000313" key="2">
    <source>
        <dbReference type="EMBL" id="CAH9096135.1"/>
    </source>
</evidence>
<dbReference type="OrthoDB" id="1668739at2759"/>
<evidence type="ECO:0000313" key="3">
    <source>
        <dbReference type="Proteomes" id="UP001152484"/>
    </source>
</evidence>
<protein>
    <recommendedName>
        <fullName evidence="1">ATP-dependent RNA helicase PRP5/DDX46/KHDC4 KH domain-containing protein</fullName>
    </recommendedName>
</protein>
<dbReference type="PANTHER" id="PTHR15744">
    <property type="entry name" value="BLOM7"/>
    <property type="match status" value="1"/>
</dbReference>
<dbReference type="CDD" id="cd22475">
    <property type="entry name" value="KH-I_AtRH42_like"/>
    <property type="match status" value="1"/>
</dbReference>
<dbReference type="AlphaFoldDB" id="A0A9P0ZAS5"/>
<dbReference type="GO" id="GO:0005634">
    <property type="term" value="C:nucleus"/>
    <property type="evidence" value="ECO:0007669"/>
    <property type="project" value="InterPro"/>
</dbReference>